<dbReference type="Proteomes" id="UP000308768">
    <property type="component" value="Unassembled WGS sequence"/>
</dbReference>
<dbReference type="STRING" id="331657.A0A4U0WGI6"/>
<feature type="region of interest" description="Disordered" evidence="1">
    <location>
        <begin position="402"/>
        <end position="425"/>
    </location>
</feature>
<evidence type="ECO:0000259" key="2">
    <source>
        <dbReference type="PROSITE" id="PS50217"/>
    </source>
</evidence>
<dbReference type="CDD" id="cd14810">
    <property type="entry name" value="bZIP_u1"/>
    <property type="match status" value="1"/>
</dbReference>
<protein>
    <recommendedName>
        <fullName evidence="2">BZIP domain-containing protein</fullName>
    </recommendedName>
</protein>
<evidence type="ECO:0000313" key="4">
    <source>
        <dbReference type="Proteomes" id="UP000308768"/>
    </source>
</evidence>
<feature type="compositionally biased region" description="Low complexity" evidence="1">
    <location>
        <begin position="237"/>
        <end position="252"/>
    </location>
</feature>
<keyword evidence="4" id="KW-1185">Reference proteome</keyword>
<name>A0A4U0WGI6_9PEZI</name>
<gene>
    <name evidence="3" type="ORF">B0A49_11581</name>
</gene>
<feature type="region of interest" description="Disordered" evidence="1">
    <location>
        <begin position="299"/>
        <end position="332"/>
    </location>
</feature>
<dbReference type="PANTHER" id="PTHR37616">
    <property type="entry name" value="BZIP TRANSCRIPTION FACTOR 60-LIKE"/>
    <property type="match status" value="1"/>
</dbReference>
<feature type="compositionally biased region" description="Low complexity" evidence="1">
    <location>
        <begin position="199"/>
        <end position="229"/>
    </location>
</feature>
<dbReference type="Gene3D" id="1.20.5.170">
    <property type="match status" value="1"/>
</dbReference>
<accession>A0A4U0WGI6</accession>
<feature type="compositionally biased region" description="Basic and acidic residues" evidence="1">
    <location>
        <begin position="309"/>
        <end position="326"/>
    </location>
</feature>
<dbReference type="PROSITE" id="PS50217">
    <property type="entry name" value="BZIP"/>
    <property type="match status" value="1"/>
</dbReference>
<feature type="compositionally biased region" description="Low complexity" evidence="1">
    <location>
        <begin position="37"/>
        <end position="53"/>
    </location>
</feature>
<dbReference type="OrthoDB" id="5571888at2759"/>
<comment type="caution">
    <text evidence="3">The sequence shown here is derived from an EMBL/GenBank/DDBJ whole genome shotgun (WGS) entry which is preliminary data.</text>
</comment>
<reference evidence="3 4" key="1">
    <citation type="submission" date="2017-03" db="EMBL/GenBank/DDBJ databases">
        <title>Genomes of endolithic fungi from Antarctica.</title>
        <authorList>
            <person name="Coleine C."/>
            <person name="Masonjones S."/>
            <person name="Stajich J.E."/>
        </authorList>
    </citation>
    <scope>NUCLEOTIDE SEQUENCE [LARGE SCALE GENOMIC DNA]</scope>
    <source>
        <strain evidence="3 4">CCFEE 5187</strain>
    </source>
</reference>
<feature type="domain" description="BZIP" evidence="2">
    <location>
        <begin position="319"/>
        <end position="382"/>
    </location>
</feature>
<dbReference type="SUPFAM" id="SSF57959">
    <property type="entry name" value="Leucine zipper domain"/>
    <property type="match status" value="1"/>
</dbReference>
<sequence>MAATHYHRKSSMPPSIKSDFDPDMDSLFDFNQGGLVPSPTTTRSSSRAGPTPRLVSAHPSQVTAHSPLFDVPEDRQVFSGPSHEYERFRQQTGIPVGTVANLAALNQPIQRAYPEQNYNGYSMGMGNAGLNSGIDSSWSSGIDLDIDMNLDLTPTQGLPPYFYPSGDASQSDNFIDPSAIGGQEEVPSNVGRLWPGMHQQQAQQAAIAKAQAQAQQQRQQHYLRQQQQQKRAEHNHQSQQFTSQSRSRASSQLTTDPHTEESIARLLNQMRHNSTVSSADDAMSPGGSSVLPHIARMRKEEEDMDEDERLLASEEGKKLSSKERRQLRNKVSARAFRSRRKEYIGQLEGEVAMKTNECNGLKTENRSLMEENARYRGLIQTLLRHPAFTPFINDLSNDATVTAPASQSSRSVQPTPNASAPQQEAPSYLQFDASQLQIPQQNDDAHVGLAMIPETPVDLSMLNLENNRLAIGNQGFGFQQPQVYSVLELPEGPSPLELHADILSGKGGSDLSTYIDADKKADYPSIENMPSFEPVGEHSSAAVSIATEDDAAFSLYTDSPSTTFAMTASETHGSFSYTTPEKSSLHFELVVSDDLASRKLERMCARLDPALERIAAMTAYLGL</sequence>
<feature type="region of interest" description="Disordered" evidence="1">
    <location>
        <begin position="1"/>
        <end position="57"/>
    </location>
</feature>
<dbReference type="Pfam" id="PF00170">
    <property type="entry name" value="bZIP_1"/>
    <property type="match status" value="1"/>
</dbReference>
<dbReference type="SMART" id="SM00338">
    <property type="entry name" value="BRLZ"/>
    <property type="match status" value="1"/>
</dbReference>
<dbReference type="AlphaFoldDB" id="A0A4U0WGI6"/>
<evidence type="ECO:0000313" key="3">
    <source>
        <dbReference type="EMBL" id="TKA62012.1"/>
    </source>
</evidence>
<feature type="region of interest" description="Disordered" evidence="1">
    <location>
        <begin position="165"/>
        <end position="259"/>
    </location>
</feature>
<dbReference type="GO" id="GO:0003700">
    <property type="term" value="F:DNA-binding transcription factor activity"/>
    <property type="evidence" value="ECO:0007669"/>
    <property type="project" value="InterPro"/>
</dbReference>
<organism evidence="3 4">
    <name type="scientific">Cryomyces minteri</name>
    <dbReference type="NCBI Taxonomy" id="331657"/>
    <lineage>
        <taxon>Eukaryota</taxon>
        <taxon>Fungi</taxon>
        <taxon>Dikarya</taxon>
        <taxon>Ascomycota</taxon>
        <taxon>Pezizomycotina</taxon>
        <taxon>Dothideomycetes</taxon>
        <taxon>Dothideomycetes incertae sedis</taxon>
        <taxon>Cryomyces</taxon>
    </lineage>
</organism>
<dbReference type="EMBL" id="NAJN01001638">
    <property type="protein sequence ID" value="TKA62012.1"/>
    <property type="molecule type" value="Genomic_DNA"/>
</dbReference>
<dbReference type="InterPro" id="IPR004827">
    <property type="entry name" value="bZIP"/>
</dbReference>
<dbReference type="InterPro" id="IPR046347">
    <property type="entry name" value="bZIP_sf"/>
</dbReference>
<evidence type="ECO:0000256" key="1">
    <source>
        <dbReference type="SAM" id="MobiDB-lite"/>
    </source>
</evidence>
<dbReference type="PANTHER" id="PTHR37616:SF2">
    <property type="entry name" value="BZIP DOMAIN-CONTAINING PROTEIN"/>
    <property type="match status" value="1"/>
</dbReference>
<proteinExistence type="predicted"/>
<feature type="compositionally biased region" description="Basic residues" evidence="1">
    <location>
        <begin position="1"/>
        <end position="10"/>
    </location>
</feature>